<comment type="catalytic activity">
    <reaction evidence="1">
        <text>S-ubiquitinyl-[E2 ubiquitin-conjugating enzyme]-L-cysteine + [acceptor protein]-L-lysine = [E2 ubiquitin-conjugating enzyme]-L-cysteine + N(6)-ubiquitinyl-[acceptor protein]-L-lysine.</text>
        <dbReference type="EC" id="2.3.2.27"/>
    </reaction>
</comment>
<feature type="region of interest" description="Disordered" evidence="8">
    <location>
        <begin position="1063"/>
        <end position="1087"/>
    </location>
</feature>
<dbReference type="PROSITE" id="PS00518">
    <property type="entry name" value="ZF_RING_1"/>
    <property type="match status" value="1"/>
</dbReference>
<feature type="compositionally biased region" description="Polar residues" evidence="8">
    <location>
        <begin position="1063"/>
        <end position="1082"/>
    </location>
</feature>
<feature type="region of interest" description="Disordered" evidence="8">
    <location>
        <begin position="218"/>
        <end position="245"/>
    </location>
</feature>
<dbReference type="InterPro" id="IPR039399">
    <property type="entry name" value="Deltex_C_sf"/>
</dbReference>
<organism evidence="10 11">
    <name type="scientific">Pleurodeles waltl</name>
    <name type="common">Iberian ribbed newt</name>
    <dbReference type="NCBI Taxonomy" id="8319"/>
    <lineage>
        <taxon>Eukaryota</taxon>
        <taxon>Metazoa</taxon>
        <taxon>Chordata</taxon>
        <taxon>Craniata</taxon>
        <taxon>Vertebrata</taxon>
        <taxon>Euteleostomi</taxon>
        <taxon>Amphibia</taxon>
        <taxon>Batrachia</taxon>
        <taxon>Caudata</taxon>
        <taxon>Salamandroidea</taxon>
        <taxon>Salamandridae</taxon>
        <taxon>Pleurodelinae</taxon>
        <taxon>Pleurodeles</taxon>
    </lineage>
</organism>
<reference evidence="10" key="1">
    <citation type="journal article" date="2022" name="bioRxiv">
        <title>Sequencing and chromosome-scale assembly of the giantPleurodeles waltlgenome.</title>
        <authorList>
            <person name="Brown T."/>
            <person name="Elewa A."/>
            <person name="Iarovenko S."/>
            <person name="Subramanian E."/>
            <person name="Araus A.J."/>
            <person name="Petzold A."/>
            <person name="Susuki M."/>
            <person name="Suzuki K.-i.T."/>
            <person name="Hayashi T."/>
            <person name="Toyoda A."/>
            <person name="Oliveira C."/>
            <person name="Osipova E."/>
            <person name="Leigh N.D."/>
            <person name="Simon A."/>
            <person name="Yun M.H."/>
        </authorList>
    </citation>
    <scope>NUCLEOTIDE SEQUENCE</scope>
    <source>
        <strain evidence="10">20211129_DDA</strain>
        <tissue evidence="10">Liver</tissue>
    </source>
</reference>
<feature type="compositionally biased region" description="Low complexity" evidence="8">
    <location>
        <begin position="541"/>
        <end position="561"/>
    </location>
</feature>
<dbReference type="InterPro" id="IPR039398">
    <property type="entry name" value="Deltex_fam"/>
</dbReference>
<feature type="domain" description="Deltex C-terminal" evidence="9">
    <location>
        <begin position="1148"/>
        <end position="1272"/>
    </location>
</feature>
<evidence type="ECO:0000256" key="8">
    <source>
        <dbReference type="SAM" id="MobiDB-lite"/>
    </source>
</evidence>
<feature type="compositionally biased region" description="Basic and acidic residues" evidence="8">
    <location>
        <begin position="1342"/>
        <end position="1353"/>
    </location>
</feature>
<comment type="caution">
    <text evidence="10">The sequence shown here is derived from an EMBL/GenBank/DDBJ whole genome shotgun (WGS) entry which is preliminary data.</text>
</comment>
<evidence type="ECO:0000256" key="4">
    <source>
        <dbReference type="ARBA" id="ARBA00022679"/>
    </source>
</evidence>
<gene>
    <name evidence="10" type="ORF">NDU88_002496</name>
</gene>
<feature type="compositionally biased region" description="Basic and acidic residues" evidence="8">
    <location>
        <begin position="278"/>
        <end position="292"/>
    </location>
</feature>
<dbReference type="InterPro" id="IPR012677">
    <property type="entry name" value="Nucleotide-bd_a/b_plait_sf"/>
</dbReference>
<dbReference type="PANTHER" id="PTHR12622">
    <property type="entry name" value="DELTEX-RELATED"/>
    <property type="match status" value="1"/>
</dbReference>
<dbReference type="Pfam" id="PF23085">
    <property type="entry name" value="RRM_PARP14_3"/>
    <property type="match status" value="1"/>
</dbReference>
<protein>
    <recommendedName>
        <fullName evidence="3">RING-type E3 ubiquitin transferase</fullName>
        <ecNumber evidence="3">2.3.2.27</ecNumber>
    </recommendedName>
</protein>
<dbReference type="GO" id="GO:0061630">
    <property type="term" value="F:ubiquitin protein ligase activity"/>
    <property type="evidence" value="ECO:0007669"/>
    <property type="project" value="UniProtKB-EC"/>
</dbReference>
<dbReference type="Gene3D" id="3.30.70.330">
    <property type="match status" value="1"/>
</dbReference>
<evidence type="ECO:0000313" key="10">
    <source>
        <dbReference type="EMBL" id="KAJ1136078.1"/>
    </source>
</evidence>
<evidence type="ECO:0000256" key="7">
    <source>
        <dbReference type="ARBA" id="ARBA00022833"/>
    </source>
</evidence>
<dbReference type="GO" id="GO:0008270">
    <property type="term" value="F:zinc ion binding"/>
    <property type="evidence" value="ECO:0007669"/>
    <property type="project" value="UniProtKB-KW"/>
</dbReference>
<dbReference type="EC" id="2.3.2.27" evidence="3"/>
<comment type="pathway">
    <text evidence="2">Protein modification; protein ubiquitination.</text>
</comment>
<evidence type="ECO:0000256" key="5">
    <source>
        <dbReference type="ARBA" id="ARBA00022723"/>
    </source>
</evidence>
<feature type="region of interest" description="Disordered" evidence="8">
    <location>
        <begin position="471"/>
        <end position="500"/>
    </location>
</feature>
<feature type="region of interest" description="Disordered" evidence="8">
    <location>
        <begin position="259"/>
        <end position="296"/>
    </location>
</feature>
<evidence type="ECO:0000313" key="11">
    <source>
        <dbReference type="Proteomes" id="UP001066276"/>
    </source>
</evidence>
<feature type="region of interest" description="Disordered" evidence="8">
    <location>
        <begin position="541"/>
        <end position="592"/>
    </location>
</feature>
<evidence type="ECO:0000259" key="9">
    <source>
        <dbReference type="Pfam" id="PF18102"/>
    </source>
</evidence>
<dbReference type="EMBL" id="JANPWB010000010">
    <property type="protein sequence ID" value="KAJ1136078.1"/>
    <property type="molecule type" value="Genomic_DNA"/>
</dbReference>
<sequence length="1368" mass="154247">MALLEINATSDKDLMRTVNWFNWSLNRYREQRTGRDGRKAPVKANRSLRSRFVEEISSMEQKSVRVDGIPTNIPLERLKDKLTIHFLRSRNGGAETEDIDVHPGPPPYALITFEDTKAAQRVLSVKDHVCHVNGSTYRLKVTSYTPVLNPNEVFVKVSMVVDCKRFPGDFKNYVRSLQKHHKDVEFRFIGKNEFCSIEGAYTNLLSISNAILKSMDHSHANEKETQSSARQGNGQSKTNTMKDSTGLKQEVNSLMLQSKSTNQSLNYGSESEGYSRSFENKSQRLADSDDIKTSASLPVNENNVNHLDDFSLVMDSDIYKYIHTFKKTEYQRILHHYKIEAVDVSNDDITTLYLQTGSQMRGGIETLTEAHFELLKLYMDLEISLRKEQVSKTDIRCDLKTLETLPTELQRMCPLLLCHEDENNFYFIGNVVDVSQAKQYIQELQITTTLKYPLTAPDPLLSTSAVGRQRINSGGLLDPKQYTPRQSSSTKLESKSEQRLAANFSVPKTSSLDKSYLLDRDVKMEQKYSFGDKCGQFDTQQHLSTSEHQSSLSSMSTTTEMKATTRQAASDLKCSKDGDRSMSSPYSKRFDSLPLVGRDKDILQSTKKSEHVGPMKVYSHSSLSSSLAGLSLLDTTKTAAFVDHKPSQYGSTRRRSNSFSAPKTKETDIAGTHSNTMMPEFKDHDTEKSYQVFDAEISVDNWIWAYVKDVYHSYITEICSQGEVQISENKAKDITVLKLSSVDKTKVDVAKLHLESLYHKKSTDLVYRFFNYHQLGVEGPGDETLTEWCHVFQSCSDKVRVSRDQSKLHLIYPKDIHSKISEKYNNLFEKEIRLLDLPSMLKVTDDYMTKERCGQIENVLARDILPSSNNNNNYDLQHNSDFHTGKSELFSDVVNVEQSKELETMEELNSNVQWSPDIARNNGHLQTLDVHKNMSCQSKSQMHADFVLENVADVRSNYRKQADFSHQKRLEQEIAADTHSLVDGLMTDKQVTDAVNLKSPLPDKFQLMTNITEGGAKDDPESHPLPFSVAPQSLPVGFYGTQQNYSPLKAANEQSTVGSTLVPDGQTQQENLGTVSDGSTTKTHSRRLSVDHQIDQSRAAKCEQCKKENTSLQKSHCGHNLCRNCYSSSETCHVCLSLSSTNSESVIKGTMTCTTMATSLPGYNNDPSLKIIYDMSDGIQGPKNPNPGKPYKGGRFEAFLPDNKEGQKIMLLLKKAFDQGHTFKIHSNESEDRVTWNNISHKTSFNGGKNKNGYPDSHYLKTVRKQLKALGIEANSGEAHSAGTTPHPRAHKIPDQLPRHQQAPRRSWCLKITWNQPTFGTKTPGFETYLYAKATDYEGVASEDHPFDTEATRATKTAHPSKDGKGYN</sequence>
<accession>A0AAV7QCT9</accession>
<feature type="region of interest" description="Disordered" evidence="8">
    <location>
        <begin position="1342"/>
        <end position="1368"/>
    </location>
</feature>
<feature type="compositionally biased region" description="Polar residues" evidence="8">
    <location>
        <begin position="226"/>
        <end position="245"/>
    </location>
</feature>
<proteinExistence type="predicted"/>
<dbReference type="GO" id="GO:0016567">
    <property type="term" value="P:protein ubiquitination"/>
    <property type="evidence" value="ECO:0007669"/>
    <property type="project" value="InterPro"/>
</dbReference>
<dbReference type="InterPro" id="IPR017907">
    <property type="entry name" value="Znf_RING_CS"/>
</dbReference>
<name>A0AAV7QCT9_PLEWA</name>
<evidence type="ECO:0000256" key="1">
    <source>
        <dbReference type="ARBA" id="ARBA00000900"/>
    </source>
</evidence>
<dbReference type="Pfam" id="PF18102">
    <property type="entry name" value="DTC"/>
    <property type="match status" value="1"/>
</dbReference>
<keyword evidence="4" id="KW-0808">Transferase</keyword>
<keyword evidence="7" id="KW-0862">Zinc</keyword>
<dbReference type="Gene3D" id="3.30.390.130">
    <property type="match status" value="1"/>
</dbReference>
<evidence type="ECO:0000256" key="6">
    <source>
        <dbReference type="ARBA" id="ARBA00022771"/>
    </source>
</evidence>
<keyword evidence="6" id="KW-0863">Zinc-finger</keyword>
<evidence type="ECO:0000256" key="2">
    <source>
        <dbReference type="ARBA" id="ARBA00004906"/>
    </source>
</evidence>
<feature type="compositionally biased region" description="Polar residues" evidence="8">
    <location>
        <begin position="259"/>
        <end position="274"/>
    </location>
</feature>
<keyword evidence="11" id="KW-1185">Reference proteome</keyword>
<dbReference type="GO" id="GO:0007219">
    <property type="term" value="P:Notch signaling pathway"/>
    <property type="evidence" value="ECO:0007669"/>
    <property type="project" value="InterPro"/>
</dbReference>
<feature type="region of interest" description="Disordered" evidence="8">
    <location>
        <begin position="1277"/>
        <end position="1304"/>
    </location>
</feature>
<dbReference type="InterPro" id="IPR039396">
    <property type="entry name" value="Deltex_C"/>
</dbReference>
<feature type="region of interest" description="Disordered" evidence="8">
    <location>
        <begin position="646"/>
        <end position="678"/>
    </location>
</feature>
<keyword evidence="5" id="KW-0479">Metal-binding</keyword>
<evidence type="ECO:0000256" key="3">
    <source>
        <dbReference type="ARBA" id="ARBA00012483"/>
    </source>
</evidence>
<dbReference type="Proteomes" id="UP001066276">
    <property type="component" value="Chromosome 6"/>
</dbReference>